<dbReference type="AlphaFoldDB" id="A0AAV0YS73"/>
<keyword evidence="2" id="KW-1185">Reference proteome</keyword>
<accession>A0AAV0YS73</accession>
<gene>
    <name evidence="1" type="ORF">VFH_I361200</name>
</gene>
<protein>
    <submittedName>
        <fullName evidence="1">Uncharacterized protein</fullName>
    </submittedName>
</protein>
<name>A0AAV0YS73_VICFA</name>
<sequence>MTFYGILHLDQPFNSPNWCINHVDIILASSIFQRIMKKLKFRSPSFNHNCLDFYLKRISLISKLFYISSRALVRSSKTSALFPPTLIVKLLSRLFKVLTAFSTFRSTQPNTILFHHLSLLLNIFNFSLSLKSPLCDFDFFSILQERKALILYASANGY</sequence>
<evidence type="ECO:0000313" key="1">
    <source>
        <dbReference type="EMBL" id="CAI8588719.1"/>
    </source>
</evidence>
<dbReference type="EMBL" id="OX451736">
    <property type="protein sequence ID" value="CAI8588719.1"/>
    <property type="molecule type" value="Genomic_DNA"/>
</dbReference>
<reference evidence="1 2" key="1">
    <citation type="submission" date="2023-01" db="EMBL/GenBank/DDBJ databases">
        <authorList>
            <person name="Kreplak J."/>
        </authorList>
    </citation>
    <scope>NUCLEOTIDE SEQUENCE [LARGE SCALE GENOMIC DNA]</scope>
</reference>
<dbReference type="Proteomes" id="UP001157006">
    <property type="component" value="Chromosome 1L"/>
</dbReference>
<evidence type="ECO:0000313" key="2">
    <source>
        <dbReference type="Proteomes" id="UP001157006"/>
    </source>
</evidence>
<organism evidence="1 2">
    <name type="scientific">Vicia faba</name>
    <name type="common">Broad bean</name>
    <name type="synonym">Faba vulgaris</name>
    <dbReference type="NCBI Taxonomy" id="3906"/>
    <lineage>
        <taxon>Eukaryota</taxon>
        <taxon>Viridiplantae</taxon>
        <taxon>Streptophyta</taxon>
        <taxon>Embryophyta</taxon>
        <taxon>Tracheophyta</taxon>
        <taxon>Spermatophyta</taxon>
        <taxon>Magnoliopsida</taxon>
        <taxon>eudicotyledons</taxon>
        <taxon>Gunneridae</taxon>
        <taxon>Pentapetalae</taxon>
        <taxon>rosids</taxon>
        <taxon>fabids</taxon>
        <taxon>Fabales</taxon>
        <taxon>Fabaceae</taxon>
        <taxon>Papilionoideae</taxon>
        <taxon>50 kb inversion clade</taxon>
        <taxon>NPAAA clade</taxon>
        <taxon>Hologalegina</taxon>
        <taxon>IRL clade</taxon>
        <taxon>Fabeae</taxon>
        <taxon>Vicia</taxon>
    </lineage>
</organism>
<proteinExistence type="predicted"/>